<dbReference type="EMBL" id="LDZY01000009">
    <property type="protein sequence ID" value="KLU65222.1"/>
    <property type="molecule type" value="Genomic_DNA"/>
</dbReference>
<dbReference type="InterPro" id="IPR004260">
    <property type="entry name" value="Pyr-dimer_DNA_glycosylase"/>
</dbReference>
<evidence type="ECO:0000313" key="1">
    <source>
        <dbReference type="EMBL" id="KLU65222.1"/>
    </source>
</evidence>
<proteinExistence type="predicted"/>
<name>A0A0J1FPH1_9FIRM</name>
<dbReference type="InterPro" id="IPR012650">
    <property type="entry name" value="CHP02328"/>
</dbReference>
<dbReference type="PATRIC" id="fig|476652.3.peg.2903"/>
<evidence type="ECO:0000313" key="2">
    <source>
        <dbReference type="Proteomes" id="UP000036356"/>
    </source>
</evidence>
<sequence>MSGSSLGSQGIHLLIQYGLRFILIAAKEGCSMRLWHQDLLPFLPRAQLLGQHRECCALRGKGWGKRHSTVDYVFAYDVEKLVSFHRLVLNEMKRRGYKPDQQWYTPEYRGKNIGPWVGLSLEKSDIPVAAHIYPEHDKAYLEECLLNLRQKGIELKVPINEDSCPP</sequence>
<comment type="caution">
    <text evidence="1">The sequence shown here is derived from an EMBL/GenBank/DDBJ whole genome shotgun (WGS) entry which is preliminary data.</text>
</comment>
<gene>
    <name evidence="1" type="ORF">DEAC_c27740</name>
</gene>
<dbReference type="AlphaFoldDB" id="A0A0J1FPH1"/>
<dbReference type="STRING" id="476652.DEAC_c27740"/>
<reference evidence="1 2" key="1">
    <citation type="submission" date="2015-06" db="EMBL/GenBank/DDBJ databases">
        <title>Draft genome of the moderately acidophilic sulfate reducer Candidatus Desulfosporosinus acididurans strain M1.</title>
        <authorList>
            <person name="Poehlein A."/>
            <person name="Petzsch P."/>
            <person name="Johnson B.D."/>
            <person name="Schloemann M."/>
            <person name="Daniel R."/>
            <person name="Muehling M."/>
        </authorList>
    </citation>
    <scope>NUCLEOTIDE SEQUENCE [LARGE SCALE GENOMIC DNA]</scope>
    <source>
        <strain evidence="1 2">M1</strain>
    </source>
</reference>
<dbReference type="Proteomes" id="UP000036356">
    <property type="component" value="Unassembled WGS sequence"/>
</dbReference>
<organism evidence="1 2">
    <name type="scientific">Desulfosporosinus acididurans</name>
    <dbReference type="NCBI Taxonomy" id="476652"/>
    <lineage>
        <taxon>Bacteria</taxon>
        <taxon>Bacillati</taxon>
        <taxon>Bacillota</taxon>
        <taxon>Clostridia</taxon>
        <taxon>Eubacteriales</taxon>
        <taxon>Desulfitobacteriaceae</taxon>
        <taxon>Desulfosporosinus</taxon>
    </lineage>
</organism>
<accession>A0A0J1FPH1</accession>
<keyword evidence="2" id="KW-1185">Reference proteome</keyword>
<protein>
    <submittedName>
        <fullName evidence="1">Pyrimidine dimer DNA glycosylase</fullName>
    </submittedName>
</protein>
<dbReference type="Pfam" id="PF03013">
    <property type="entry name" value="Pyr_excise"/>
    <property type="match status" value="1"/>
</dbReference>
<dbReference type="NCBIfam" id="TIGR02328">
    <property type="entry name" value="TIGR02328 family protein"/>
    <property type="match status" value="1"/>
</dbReference>